<feature type="binding site" evidence="9">
    <location>
        <position position="243"/>
    </location>
    <ligand>
        <name>substrate</name>
    </ligand>
</feature>
<keyword evidence="2 9" id="KW-0479">Metal-binding</keyword>
<comment type="pathway">
    <text evidence="9">Carbohydrate metabolism; D-ribose degradation; D-ribose 5-phosphate from beta-D-ribopyranose: step 2/2.</text>
</comment>
<feature type="binding site" evidence="9">
    <location>
        <position position="179"/>
    </location>
    <ligand>
        <name>ATP</name>
        <dbReference type="ChEBI" id="CHEBI:30616"/>
    </ligand>
</feature>
<comment type="catalytic activity">
    <reaction evidence="9">
        <text>D-ribose + ATP = D-ribose 5-phosphate + ADP + H(+)</text>
        <dbReference type="Rhea" id="RHEA:13697"/>
        <dbReference type="ChEBI" id="CHEBI:15378"/>
        <dbReference type="ChEBI" id="CHEBI:30616"/>
        <dbReference type="ChEBI" id="CHEBI:47013"/>
        <dbReference type="ChEBI" id="CHEBI:78346"/>
        <dbReference type="ChEBI" id="CHEBI:456216"/>
        <dbReference type="EC" id="2.7.1.15"/>
    </reaction>
</comment>
<dbReference type="RefSeq" id="WP_092640085.1">
    <property type="nucleotide sequence ID" value="NZ_FNID01000016.1"/>
</dbReference>
<comment type="similarity">
    <text evidence="9">Belongs to the carbohydrate kinase PfkB family. Ribokinase subfamily.</text>
</comment>
<dbReference type="InterPro" id="IPR011611">
    <property type="entry name" value="PfkB_dom"/>
</dbReference>
<feature type="binding site" evidence="9">
    <location>
        <position position="276"/>
    </location>
    <ligand>
        <name>K(+)</name>
        <dbReference type="ChEBI" id="CHEBI:29103"/>
    </ligand>
</feature>
<dbReference type="PRINTS" id="PR00990">
    <property type="entry name" value="RIBOKINASE"/>
</dbReference>
<evidence type="ECO:0000259" key="10">
    <source>
        <dbReference type="Pfam" id="PF00294"/>
    </source>
</evidence>
<keyword evidence="3 9" id="KW-0547">Nucleotide-binding</keyword>
<dbReference type="InterPro" id="IPR002139">
    <property type="entry name" value="Ribo/fructo_kinase"/>
</dbReference>
<keyword evidence="8 9" id="KW-0119">Carbohydrate metabolism</keyword>
<dbReference type="HAMAP" id="MF_01987">
    <property type="entry name" value="Ribokinase"/>
    <property type="match status" value="1"/>
</dbReference>
<dbReference type="GO" id="GO:0004747">
    <property type="term" value="F:ribokinase activity"/>
    <property type="evidence" value="ECO:0007669"/>
    <property type="project" value="UniProtKB-UniRule"/>
</dbReference>
<gene>
    <name evidence="9" type="primary">rbsK</name>
    <name evidence="11" type="ORF">SAMN05192585_11625</name>
</gene>
<dbReference type="AlphaFoldDB" id="A0A1H0AH55"/>
<keyword evidence="12" id="KW-1185">Reference proteome</keyword>
<evidence type="ECO:0000313" key="11">
    <source>
        <dbReference type="EMBL" id="SDN32765.1"/>
    </source>
</evidence>
<comment type="subcellular location">
    <subcellularLocation>
        <location evidence="9">Cytoplasm</location>
    </subcellularLocation>
</comment>
<dbReference type="STRING" id="258515.SAMN05192585_11625"/>
<comment type="subunit">
    <text evidence="9">Homodimer.</text>
</comment>
<comment type="caution">
    <text evidence="9">Lacks conserved residue(s) required for the propagation of feature annotation.</text>
</comment>
<dbReference type="GO" id="GO:0005737">
    <property type="term" value="C:cytoplasm"/>
    <property type="evidence" value="ECO:0007669"/>
    <property type="project" value="UniProtKB-SubCell"/>
</dbReference>
<evidence type="ECO:0000256" key="6">
    <source>
        <dbReference type="ARBA" id="ARBA00022842"/>
    </source>
</evidence>
<dbReference type="UniPathway" id="UPA00916">
    <property type="reaction ID" value="UER00889"/>
</dbReference>
<dbReference type="GO" id="GO:0046872">
    <property type="term" value="F:metal ion binding"/>
    <property type="evidence" value="ECO:0007669"/>
    <property type="project" value="UniProtKB-KW"/>
</dbReference>
<feature type="binding site" evidence="9">
    <location>
        <position position="239"/>
    </location>
    <ligand>
        <name>K(+)</name>
        <dbReference type="ChEBI" id="CHEBI:29103"/>
    </ligand>
</feature>
<reference evidence="11 12" key="1">
    <citation type="submission" date="2016-10" db="EMBL/GenBank/DDBJ databases">
        <authorList>
            <person name="de Groot N.N."/>
        </authorList>
    </citation>
    <scope>NUCLEOTIDE SEQUENCE [LARGE SCALE GENOMIC DNA]</scope>
    <source>
        <strain evidence="11 12">CGMCC 1.5012</strain>
    </source>
</reference>
<feature type="binding site" evidence="9">
    <location>
        <begin position="10"/>
        <end position="12"/>
    </location>
    <ligand>
        <name>substrate</name>
    </ligand>
</feature>
<evidence type="ECO:0000256" key="7">
    <source>
        <dbReference type="ARBA" id="ARBA00022958"/>
    </source>
</evidence>
<dbReference type="CDD" id="cd01174">
    <property type="entry name" value="ribokinase"/>
    <property type="match status" value="1"/>
</dbReference>
<dbReference type="InterPro" id="IPR029056">
    <property type="entry name" value="Ribokinase-like"/>
</dbReference>
<evidence type="ECO:0000256" key="5">
    <source>
        <dbReference type="ARBA" id="ARBA00022840"/>
    </source>
</evidence>
<feature type="binding site" evidence="9">
    <location>
        <begin position="211"/>
        <end position="216"/>
    </location>
    <ligand>
        <name>ATP</name>
        <dbReference type="ChEBI" id="CHEBI:30616"/>
    </ligand>
</feature>
<dbReference type="EC" id="2.7.1.15" evidence="9"/>
<dbReference type="SUPFAM" id="SSF53613">
    <property type="entry name" value="Ribokinase-like"/>
    <property type="match status" value="1"/>
</dbReference>
<sequence>MKVLNYGSLNYDYVYSVHHIVAPGETITSSSMQMFCGGKGLNQSVALARAGAAVFHAGMVGSDGGALIEACENNGVNTQYIRKVAQRSGNAIIQVSGKGQNSIVLFAGANRQNTKEFVDETLSAMNAGDVILLQNEINLVDYIIERAYEKKLYIVLNPSPFDEAIKQCDLTRVSLFLLNEVEGLQITGCEEPQEILTTMHKRYPNATIVLTLGRNGVLCLHENAIYRHGIYDVPVVDTTAAGDTFTGYFVSQLLQKRPMDEVLRIASVASSIAVSRKGAVASIPNMQEVLSANLLLKE</sequence>
<feature type="binding site" evidence="9">
    <location>
        <position position="278"/>
    </location>
    <ligand>
        <name>K(+)</name>
        <dbReference type="ChEBI" id="CHEBI:29103"/>
    </ligand>
</feature>
<comment type="function">
    <text evidence="9">Catalyzes the phosphorylation of ribose at O-5 in a reaction requiring ATP and magnesium. The resulting D-ribose-5-phosphate can then be used either for sythesis of nucleotides, histidine, and tryptophan, or as a component of the pentose phosphate pathway.</text>
</comment>
<dbReference type="InterPro" id="IPR011877">
    <property type="entry name" value="Ribokinase"/>
</dbReference>
<evidence type="ECO:0000313" key="12">
    <source>
        <dbReference type="Proteomes" id="UP000199182"/>
    </source>
</evidence>
<protein>
    <recommendedName>
        <fullName evidence="9">Ribokinase</fullName>
        <shortName evidence="9">RK</shortName>
        <ecNumber evidence="9">2.7.1.15</ecNumber>
    </recommendedName>
</protein>
<dbReference type="PANTHER" id="PTHR10584">
    <property type="entry name" value="SUGAR KINASE"/>
    <property type="match status" value="1"/>
</dbReference>
<proteinExistence type="inferred from homology"/>
<feature type="binding site" evidence="9">
    <location>
        <position position="282"/>
    </location>
    <ligand>
        <name>K(+)</name>
        <dbReference type="ChEBI" id="CHEBI:29103"/>
    </ligand>
</feature>
<keyword evidence="1 9" id="KW-0808">Transferase</keyword>
<keyword evidence="7 9" id="KW-0630">Potassium</keyword>
<evidence type="ECO:0000256" key="8">
    <source>
        <dbReference type="ARBA" id="ARBA00023277"/>
    </source>
</evidence>
<keyword evidence="6 9" id="KW-0460">Magnesium</keyword>
<keyword evidence="9" id="KW-0963">Cytoplasm</keyword>
<dbReference type="EMBL" id="FNID01000016">
    <property type="protein sequence ID" value="SDN32765.1"/>
    <property type="molecule type" value="Genomic_DNA"/>
</dbReference>
<feature type="binding site" evidence="9">
    <location>
        <begin position="242"/>
        <end position="243"/>
    </location>
    <ligand>
        <name>ATP</name>
        <dbReference type="ChEBI" id="CHEBI:30616"/>
    </ligand>
</feature>
<dbReference type="GO" id="GO:0019303">
    <property type="term" value="P:D-ribose catabolic process"/>
    <property type="evidence" value="ECO:0007669"/>
    <property type="project" value="UniProtKB-UniRule"/>
</dbReference>
<keyword evidence="5 9" id="KW-0067">ATP-binding</keyword>
<dbReference type="Pfam" id="PF00294">
    <property type="entry name" value="PfkB"/>
    <property type="match status" value="1"/>
</dbReference>
<feature type="domain" description="Carbohydrate kinase PfkB" evidence="10">
    <location>
        <begin position="2"/>
        <end position="285"/>
    </location>
</feature>
<feature type="active site" description="Proton acceptor" evidence="9">
    <location>
        <position position="243"/>
    </location>
</feature>
<evidence type="ECO:0000256" key="9">
    <source>
        <dbReference type="HAMAP-Rule" id="MF_01987"/>
    </source>
</evidence>
<name>A0A1H0AH55_9FIRM</name>
<feature type="binding site" evidence="9">
    <location>
        <position position="237"/>
    </location>
    <ligand>
        <name>K(+)</name>
        <dbReference type="ChEBI" id="CHEBI:29103"/>
    </ligand>
</feature>
<comment type="activity regulation">
    <text evidence="9">Activated by a monovalent cation that binds near, but not in, the active site. The most likely occupant of the site in vivo is potassium. Ion binding induces a conformational change that may alter substrate affinity.</text>
</comment>
<keyword evidence="4 9" id="KW-0418">Kinase</keyword>
<organism evidence="11 12">
    <name type="scientific">Acetanaerobacterium elongatum</name>
    <dbReference type="NCBI Taxonomy" id="258515"/>
    <lineage>
        <taxon>Bacteria</taxon>
        <taxon>Bacillati</taxon>
        <taxon>Bacillota</taxon>
        <taxon>Clostridia</taxon>
        <taxon>Eubacteriales</taxon>
        <taxon>Oscillospiraceae</taxon>
        <taxon>Acetanaerobacterium</taxon>
    </lineage>
</organism>
<evidence type="ECO:0000256" key="1">
    <source>
        <dbReference type="ARBA" id="ARBA00022679"/>
    </source>
</evidence>
<feature type="binding site" evidence="9">
    <location>
        <position position="136"/>
    </location>
    <ligand>
        <name>substrate</name>
    </ligand>
</feature>
<dbReference type="Gene3D" id="3.40.1190.20">
    <property type="match status" value="1"/>
</dbReference>
<evidence type="ECO:0000256" key="2">
    <source>
        <dbReference type="ARBA" id="ARBA00022723"/>
    </source>
</evidence>
<dbReference type="GO" id="GO:0005524">
    <property type="term" value="F:ATP binding"/>
    <property type="evidence" value="ECO:0007669"/>
    <property type="project" value="UniProtKB-UniRule"/>
</dbReference>
<dbReference type="Proteomes" id="UP000199182">
    <property type="component" value="Unassembled WGS sequence"/>
</dbReference>
<dbReference type="OrthoDB" id="9775849at2"/>
<evidence type="ECO:0000256" key="3">
    <source>
        <dbReference type="ARBA" id="ARBA00022741"/>
    </source>
</evidence>
<evidence type="ECO:0000256" key="4">
    <source>
        <dbReference type="ARBA" id="ARBA00022777"/>
    </source>
</evidence>
<feature type="binding site" evidence="9">
    <location>
        <begin position="38"/>
        <end position="42"/>
    </location>
    <ligand>
        <name>substrate</name>
    </ligand>
</feature>
<feature type="binding site" evidence="9">
    <location>
        <position position="273"/>
    </location>
    <ligand>
        <name>K(+)</name>
        <dbReference type="ChEBI" id="CHEBI:29103"/>
    </ligand>
</feature>
<accession>A0A1H0AH55</accession>
<comment type="cofactor">
    <cofactor evidence="9">
        <name>Mg(2+)</name>
        <dbReference type="ChEBI" id="CHEBI:18420"/>
    </cofactor>
    <text evidence="9">Requires a divalent cation, most likely magnesium in vivo, as an electrophilic catalyst to aid phosphoryl group transfer. It is the chelate of the metal and the nucleotide that is the actual substrate.</text>
</comment>
<dbReference type="PANTHER" id="PTHR10584:SF166">
    <property type="entry name" value="RIBOKINASE"/>
    <property type="match status" value="1"/>
</dbReference>